<comment type="caution">
    <text evidence="3">The sequence shown here is derived from an EMBL/GenBank/DDBJ whole genome shotgun (WGS) entry which is preliminary data.</text>
</comment>
<dbReference type="SUPFAM" id="SSF51338">
    <property type="entry name" value="Composite domain of metallo-dependent hydrolases"/>
    <property type="match status" value="1"/>
</dbReference>
<dbReference type="Proteomes" id="UP001321018">
    <property type="component" value="Unassembled WGS sequence"/>
</dbReference>
<dbReference type="Gene3D" id="3.20.20.140">
    <property type="entry name" value="Metal-dependent hydrolases"/>
    <property type="match status" value="1"/>
</dbReference>
<dbReference type="InterPro" id="IPR011059">
    <property type="entry name" value="Metal-dep_hydrolase_composite"/>
</dbReference>
<evidence type="ECO:0000313" key="4">
    <source>
        <dbReference type="Proteomes" id="UP001321018"/>
    </source>
</evidence>
<evidence type="ECO:0000259" key="2">
    <source>
        <dbReference type="Pfam" id="PF07969"/>
    </source>
</evidence>
<evidence type="ECO:0000256" key="1">
    <source>
        <dbReference type="SAM" id="MobiDB-lite"/>
    </source>
</evidence>
<feature type="compositionally biased region" description="Acidic residues" evidence="1">
    <location>
        <begin position="310"/>
        <end position="321"/>
    </location>
</feature>
<dbReference type="Pfam" id="PF07969">
    <property type="entry name" value="Amidohydro_3"/>
    <property type="match status" value="1"/>
</dbReference>
<proteinExistence type="predicted"/>
<dbReference type="SUPFAM" id="SSF51556">
    <property type="entry name" value="Metallo-dependent hydrolases"/>
    <property type="match status" value="1"/>
</dbReference>
<dbReference type="RefSeq" id="WP_338002635.1">
    <property type="nucleotide sequence ID" value="NZ_JAOPKA010000002.1"/>
</dbReference>
<evidence type="ECO:0000313" key="3">
    <source>
        <dbReference type="EMBL" id="MCU4740796.1"/>
    </source>
</evidence>
<reference evidence="3" key="1">
    <citation type="submission" date="2022-09" db="EMBL/GenBank/DDBJ databases">
        <title>Enrichment on poylsaccharides allowed isolation of novel metabolic and taxonomic groups of Haloarchaea.</title>
        <authorList>
            <person name="Sorokin D.Y."/>
            <person name="Elcheninov A.G."/>
            <person name="Khizhniak T.V."/>
            <person name="Kolganova T.V."/>
            <person name="Kublanov I.V."/>
        </authorList>
    </citation>
    <scope>NUCLEOTIDE SEQUENCE</scope>
    <source>
        <strain evidence="3">AArc-xg1-1</strain>
    </source>
</reference>
<feature type="domain" description="Amidohydrolase 3" evidence="2">
    <location>
        <begin position="64"/>
        <end position="532"/>
    </location>
</feature>
<gene>
    <name evidence="3" type="ORF">OB960_05205</name>
</gene>
<feature type="region of interest" description="Disordered" evidence="1">
    <location>
        <begin position="306"/>
        <end position="325"/>
    </location>
</feature>
<dbReference type="InterPro" id="IPR033932">
    <property type="entry name" value="YtcJ-like"/>
</dbReference>
<dbReference type="EMBL" id="JAOPKA010000002">
    <property type="protein sequence ID" value="MCU4740796.1"/>
    <property type="molecule type" value="Genomic_DNA"/>
</dbReference>
<dbReference type="InterPro" id="IPR032466">
    <property type="entry name" value="Metal_Hydrolase"/>
</dbReference>
<dbReference type="PANTHER" id="PTHR22642:SF2">
    <property type="entry name" value="PROTEIN LONG AFTER FAR-RED 3"/>
    <property type="match status" value="1"/>
</dbReference>
<sequence length="538" mass="58551">MTEAADRLFVGGKVYTFADSAGNDDGRSGGDSEPDAEAIAVTDGEIVGVGKTSDIEFLEGVETEVVDCGGRVVLPGFVDAHTHMETLGKYEVHADLADAESAADCIERLETQAETEPDREWVLGFGYDESGWADARYLTREDLDRVSEDRPVVAVRVDMHTASLNSVALERLREELPNEDVETTGGEPTGVVVERATDVVWDAIEPDLEETRELLEAAMEYATARGVTGVHDMVRDSHAPRVYRDLAADGELPIRVRLNYWSDHVESVLETGLVTNAGSEFVRVGAIKTFTDGSIGARTAKLFDPYADAGDGDGSEDEAEAEGERGQWVVDPDELRSLVDRVDDAGLQLSVHAIGDEAIEETVSALESTSDAETARHRIEHAELATDDQLERMARARIVASMQPNFHRWAGEDGLYDRRLGDERRARSNRLRDVLDAGVPLAFGSDCMPLDPLLGVHHAVTAPAEAQRLTVTEALQAYTAGGAFAGFDEDRLGTLEAGKQADLVVLEQSPWKQSDRIDEIDVAMTVVNGEVVSDERDR</sequence>
<dbReference type="InterPro" id="IPR013108">
    <property type="entry name" value="Amidohydro_3"/>
</dbReference>
<dbReference type="Gene3D" id="3.10.310.70">
    <property type="match status" value="1"/>
</dbReference>
<protein>
    <submittedName>
        <fullName evidence="3">Amidohydrolase</fullName>
    </submittedName>
</protein>
<dbReference type="CDD" id="cd01300">
    <property type="entry name" value="YtcJ_like"/>
    <property type="match status" value="1"/>
</dbReference>
<dbReference type="AlphaFoldDB" id="A0AAP3E0W2"/>
<accession>A0AAP3E0W2</accession>
<organism evidence="3 4">
    <name type="scientific">Natronoglomus mannanivorans</name>
    <dbReference type="NCBI Taxonomy" id="2979990"/>
    <lineage>
        <taxon>Archaea</taxon>
        <taxon>Methanobacteriati</taxon>
        <taxon>Methanobacteriota</taxon>
        <taxon>Stenosarchaea group</taxon>
        <taxon>Halobacteria</taxon>
        <taxon>Halobacteriales</taxon>
        <taxon>Natrialbaceae</taxon>
        <taxon>Natronoglomus</taxon>
    </lineage>
</organism>
<dbReference type="Gene3D" id="2.30.40.10">
    <property type="entry name" value="Urease, subunit C, domain 1"/>
    <property type="match status" value="1"/>
</dbReference>
<name>A0AAP3E0W2_9EURY</name>
<dbReference type="GO" id="GO:0016810">
    <property type="term" value="F:hydrolase activity, acting on carbon-nitrogen (but not peptide) bonds"/>
    <property type="evidence" value="ECO:0007669"/>
    <property type="project" value="InterPro"/>
</dbReference>
<dbReference type="PANTHER" id="PTHR22642">
    <property type="entry name" value="IMIDAZOLONEPROPIONASE"/>
    <property type="match status" value="1"/>
</dbReference>